<dbReference type="InterPro" id="IPR011990">
    <property type="entry name" value="TPR-like_helical_dom_sf"/>
</dbReference>
<evidence type="ECO:0000313" key="3">
    <source>
        <dbReference type="EMBL" id="SNY50997.1"/>
    </source>
</evidence>
<organism evidence="3 4">
    <name type="scientific">Pseudooceanicola antarcticus</name>
    <dbReference type="NCBI Taxonomy" id="1247613"/>
    <lineage>
        <taxon>Bacteria</taxon>
        <taxon>Pseudomonadati</taxon>
        <taxon>Pseudomonadota</taxon>
        <taxon>Alphaproteobacteria</taxon>
        <taxon>Rhodobacterales</taxon>
        <taxon>Paracoccaceae</taxon>
        <taxon>Pseudooceanicola</taxon>
    </lineage>
</organism>
<reference evidence="3 4" key="1">
    <citation type="submission" date="2017-09" db="EMBL/GenBank/DDBJ databases">
        <authorList>
            <person name="Ehlers B."/>
            <person name="Leendertz F.H."/>
        </authorList>
    </citation>
    <scope>NUCLEOTIDE SEQUENCE [LARGE SCALE GENOMIC DNA]</scope>
    <source>
        <strain evidence="3 4">CGMCC 1.12662</strain>
    </source>
</reference>
<protein>
    <submittedName>
        <fullName evidence="3">Flp pilus assembly protein TadD, contains TPR repeats</fullName>
    </submittedName>
</protein>
<dbReference type="SUPFAM" id="SSF48452">
    <property type="entry name" value="TPR-like"/>
    <property type="match status" value="1"/>
</dbReference>
<keyword evidence="1" id="KW-0802">TPR repeat</keyword>
<dbReference type="PROSITE" id="PS50005">
    <property type="entry name" value="TPR"/>
    <property type="match status" value="1"/>
</dbReference>
<evidence type="ECO:0000313" key="2">
    <source>
        <dbReference type="EMBL" id="PJE31956.1"/>
    </source>
</evidence>
<dbReference type="InterPro" id="IPR019734">
    <property type="entry name" value="TPR_rpt"/>
</dbReference>
<reference evidence="2 5" key="2">
    <citation type="journal article" date="2018" name="Int. J. Syst. Evol. Microbiol.">
        <title>Pseudooceanicola lipolyticus sp. nov., a marine alphaproteobacterium, reclassification of Oceanicola flagellatus as Pseudooceanicola flagellatus comb. nov. and emended description of the genus Pseudooceanicola.</title>
        <authorList>
            <person name="Huang M.-M."/>
            <person name="Guo L.-L."/>
            <person name="Wu Y.-H."/>
            <person name="Lai Q.-L."/>
            <person name="Shao Z.-Z."/>
            <person name="Wang C.-S."/>
            <person name="Wu M."/>
            <person name="Xu X.-W."/>
        </authorList>
    </citation>
    <scope>NUCLEOTIDE SEQUENCE [LARGE SCALE GENOMIC DNA]</scope>
    <source>
        <strain evidence="2 5">Ar-45</strain>
    </source>
</reference>
<sequence length="297" mass="32951">MRHPSHAHPSRVQPKPGLRRGLGLSLCALMGLSACADQTDKEVERAFQNVNVIEESNLSDIMLTVGDPEEAVAYFTRASRENPEKLDLKRGLAASLIRAKRPADALPIWREVAENPAATSEDRVDYADALIRSGDWSTADEVLDAIPPTFETYKRYRLEAMVADSNREWQKADSFYEIAAGLTTKPSGVLNNWGYSKLTRGDFAEAEALFAEAIQKDPSLFTAKNNMILARGAQRKYSLPVMQMTQVERAQLMHTLALAAIKQGDVQTGKSLLREAIDTHPQHFEEAVRSLRALESA</sequence>
<dbReference type="OrthoDB" id="7819234at2"/>
<dbReference type="Proteomes" id="UP000231702">
    <property type="component" value="Unassembled WGS sequence"/>
</dbReference>
<dbReference type="Gene3D" id="1.25.40.10">
    <property type="entry name" value="Tetratricopeptide repeat domain"/>
    <property type="match status" value="1"/>
</dbReference>
<dbReference type="SMART" id="SM00028">
    <property type="entry name" value="TPR"/>
    <property type="match status" value="3"/>
</dbReference>
<evidence type="ECO:0000313" key="5">
    <source>
        <dbReference type="Proteomes" id="UP000231702"/>
    </source>
</evidence>
<evidence type="ECO:0000313" key="4">
    <source>
        <dbReference type="Proteomes" id="UP000231655"/>
    </source>
</evidence>
<dbReference type="AlphaFoldDB" id="A0A285ITI0"/>
<dbReference type="Proteomes" id="UP000231655">
    <property type="component" value="Unassembled WGS sequence"/>
</dbReference>
<dbReference type="EMBL" id="PGTD01000007">
    <property type="protein sequence ID" value="PJE31956.1"/>
    <property type="molecule type" value="Genomic_DNA"/>
</dbReference>
<gene>
    <name evidence="2" type="ORF">CVM39_02330</name>
    <name evidence="3" type="ORF">SAMN06297129_2000</name>
</gene>
<dbReference type="EMBL" id="OBEA01000003">
    <property type="protein sequence ID" value="SNY50997.1"/>
    <property type="molecule type" value="Genomic_DNA"/>
</dbReference>
<keyword evidence="5" id="KW-1185">Reference proteome</keyword>
<name>A0A285ITI0_9RHOB</name>
<dbReference type="Pfam" id="PF14559">
    <property type="entry name" value="TPR_19"/>
    <property type="match status" value="1"/>
</dbReference>
<proteinExistence type="predicted"/>
<dbReference type="Pfam" id="PF13174">
    <property type="entry name" value="TPR_6"/>
    <property type="match status" value="1"/>
</dbReference>
<dbReference type="RefSeq" id="WP_097145732.1">
    <property type="nucleotide sequence ID" value="NZ_OBEA01000003.1"/>
</dbReference>
<feature type="repeat" description="TPR" evidence="1">
    <location>
        <begin position="187"/>
        <end position="220"/>
    </location>
</feature>
<dbReference type="PROSITE" id="PS51257">
    <property type="entry name" value="PROKAR_LIPOPROTEIN"/>
    <property type="match status" value="1"/>
</dbReference>
<evidence type="ECO:0000256" key="1">
    <source>
        <dbReference type="PROSITE-ProRule" id="PRU00339"/>
    </source>
</evidence>
<accession>A0A285ITI0</accession>